<dbReference type="SMART" id="SM01092">
    <property type="entry name" value="CO_deh_flav_C"/>
    <property type="match status" value="1"/>
</dbReference>
<dbReference type="Pfam" id="PF03450">
    <property type="entry name" value="CO_deh_flav_C"/>
    <property type="match status" value="1"/>
</dbReference>
<dbReference type="InterPro" id="IPR016166">
    <property type="entry name" value="FAD-bd_PCMH"/>
</dbReference>
<name>A0A8J3DM58_9HYPH</name>
<dbReference type="GO" id="GO:0016491">
    <property type="term" value="F:oxidoreductase activity"/>
    <property type="evidence" value="ECO:0007669"/>
    <property type="project" value="InterPro"/>
</dbReference>
<dbReference type="AlphaFoldDB" id="A0A8J3DM58"/>
<gene>
    <name evidence="4" type="ORF">GCM10016234_00460</name>
</gene>
<dbReference type="Gene3D" id="3.30.43.10">
    <property type="entry name" value="Uridine Diphospho-n-acetylenolpyruvylglucosamine Reductase, domain 2"/>
    <property type="match status" value="1"/>
</dbReference>
<reference evidence="4" key="2">
    <citation type="submission" date="2020-09" db="EMBL/GenBank/DDBJ databases">
        <authorList>
            <person name="Sun Q."/>
            <person name="Kim S."/>
        </authorList>
    </citation>
    <scope>NUCLEOTIDE SEQUENCE</scope>
    <source>
        <strain evidence="4">KCTC 42249</strain>
    </source>
</reference>
<dbReference type="InterPro" id="IPR036318">
    <property type="entry name" value="FAD-bd_PCMH-like_sf"/>
</dbReference>
<feature type="domain" description="FAD-binding PCMH-type" evidence="3">
    <location>
        <begin position="1"/>
        <end position="232"/>
    </location>
</feature>
<dbReference type="EMBL" id="BMZQ01000001">
    <property type="protein sequence ID" value="GHD05036.1"/>
    <property type="molecule type" value="Genomic_DNA"/>
</dbReference>
<dbReference type="Gene3D" id="3.30.465.10">
    <property type="match status" value="2"/>
</dbReference>
<dbReference type="PANTHER" id="PTHR42659:SF1">
    <property type="entry name" value="OXIDOREDUCTASE"/>
    <property type="match status" value="1"/>
</dbReference>
<dbReference type="InterPro" id="IPR036683">
    <property type="entry name" value="CO_DH_flav_C_dom_sf"/>
</dbReference>
<evidence type="ECO:0000256" key="1">
    <source>
        <dbReference type="ARBA" id="ARBA00022630"/>
    </source>
</evidence>
<dbReference type="InterPro" id="IPR002346">
    <property type="entry name" value="Mopterin_DH_FAD-bd"/>
</dbReference>
<evidence type="ECO:0000256" key="2">
    <source>
        <dbReference type="ARBA" id="ARBA00022827"/>
    </source>
</evidence>
<dbReference type="InterPro" id="IPR016167">
    <property type="entry name" value="FAD-bd_PCMH_sub1"/>
</dbReference>
<dbReference type="PROSITE" id="PS51387">
    <property type="entry name" value="FAD_PCMH"/>
    <property type="match status" value="1"/>
</dbReference>
<reference evidence="4" key="1">
    <citation type="journal article" date="2014" name="Int. J. Syst. Evol. Microbiol.">
        <title>Complete genome sequence of Corynebacterium casei LMG S-19264T (=DSM 44701T), isolated from a smear-ripened cheese.</title>
        <authorList>
            <consortium name="US DOE Joint Genome Institute (JGI-PGF)"/>
            <person name="Walter F."/>
            <person name="Albersmeier A."/>
            <person name="Kalinowski J."/>
            <person name="Ruckert C."/>
        </authorList>
    </citation>
    <scope>NUCLEOTIDE SEQUENCE</scope>
    <source>
        <strain evidence="4">KCTC 42249</strain>
    </source>
</reference>
<sequence>MRAFSYERPSDLQAAIKAAGTSPDNQPPTQAAAQFIAGGTNMSDYMKLNVNRPERLIDLNKLSEPAMTAIRVDDAGLHLGALVRMADAQEHEDVVRMFPVICDSLRLAASGQIRNMASLGGNLLQRTRCEYFREVSWPCNKREPGAGCSALDGVNRQHAVLGGSEACIATYHGDFAQALIALDAEVEIASAKGSHRMPFADLHKRPQDTPQIETALSPSDIIVAIHVPAGPWRRSRYLKVRDRESYAFALASAAVALDMDGDTVRGARIALGGVATVPWRAKSAEEMLTGRKLDEAAAKEAADTAFAEASGRKHNAYKIPLGKQTLVRALLETQDMKV</sequence>
<keyword evidence="1" id="KW-0285">Flavoprotein</keyword>
<dbReference type="SUPFAM" id="SSF56176">
    <property type="entry name" value="FAD-binding/transporter-associated domain-like"/>
    <property type="match status" value="1"/>
</dbReference>
<organism evidence="4 5">
    <name type="scientific">Tianweitania populi</name>
    <dbReference type="NCBI Taxonomy" id="1607949"/>
    <lineage>
        <taxon>Bacteria</taxon>
        <taxon>Pseudomonadati</taxon>
        <taxon>Pseudomonadota</taxon>
        <taxon>Alphaproteobacteria</taxon>
        <taxon>Hyphomicrobiales</taxon>
        <taxon>Phyllobacteriaceae</taxon>
        <taxon>Tianweitania</taxon>
    </lineage>
</organism>
<evidence type="ECO:0000313" key="5">
    <source>
        <dbReference type="Proteomes" id="UP000630142"/>
    </source>
</evidence>
<accession>A0A8J3DM58</accession>
<dbReference type="InterPro" id="IPR016169">
    <property type="entry name" value="FAD-bd_PCMH_sub2"/>
</dbReference>
<dbReference type="Proteomes" id="UP000630142">
    <property type="component" value="Unassembled WGS sequence"/>
</dbReference>
<evidence type="ECO:0000259" key="3">
    <source>
        <dbReference type="PROSITE" id="PS51387"/>
    </source>
</evidence>
<keyword evidence="5" id="KW-1185">Reference proteome</keyword>
<dbReference type="Gene3D" id="3.30.390.50">
    <property type="entry name" value="CO dehydrogenase flavoprotein, C-terminal domain"/>
    <property type="match status" value="1"/>
</dbReference>
<proteinExistence type="predicted"/>
<dbReference type="GO" id="GO:0071949">
    <property type="term" value="F:FAD binding"/>
    <property type="evidence" value="ECO:0007669"/>
    <property type="project" value="InterPro"/>
</dbReference>
<dbReference type="InterPro" id="IPR051312">
    <property type="entry name" value="Diverse_Substr_Oxidored"/>
</dbReference>
<evidence type="ECO:0000313" key="4">
    <source>
        <dbReference type="EMBL" id="GHD05036.1"/>
    </source>
</evidence>
<dbReference type="SUPFAM" id="SSF55447">
    <property type="entry name" value="CO dehydrogenase flavoprotein C-terminal domain-like"/>
    <property type="match status" value="1"/>
</dbReference>
<dbReference type="Pfam" id="PF00941">
    <property type="entry name" value="FAD_binding_5"/>
    <property type="match status" value="1"/>
</dbReference>
<keyword evidence="2" id="KW-0274">FAD</keyword>
<protein>
    <recommendedName>
        <fullName evidence="3">FAD-binding PCMH-type domain-containing protein</fullName>
    </recommendedName>
</protein>
<comment type="caution">
    <text evidence="4">The sequence shown here is derived from an EMBL/GenBank/DDBJ whole genome shotgun (WGS) entry which is preliminary data.</text>
</comment>
<dbReference type="InterPro" id="IPR005107">
    <property type="entry name" value="CO_DH_flav_C"/>
</dbReference>
<dbReference type="PANTHER" id="PTHR42659">
    <property type="entry name" value="XANTHINE DEHYDROGENASE SUBUNIT C-RELATED"/>
    <property type="match status" value="1"/>
</dbReference>
<dbReference type="RefSeq" id="WP_189500761.1">
    <property type="nucleotide sequence ID" value="NZ_BMZQ01000001.1"/>
</dbReference>